<dbReference type="Proteomes" id="UP001055811">
    <property type="component" value="Linkage Group LG01"/>
</dbReference>
<reference evidence="1 2" key="2">
    <citation type="journal article" date="2022" name="Mol. Ecol. Resour.">
        <title>The genomes of chicory, endive, great burdock and yacon provide insights into Asteraceae paleo-polyploidization history and plant inulin production.</title>
        <authorList>
            <person name="Fan W."/>
            <person name="Wang S."/>
            <person name="Wang H."/>
            <person name="Wang A."/>
            <person name="Jiang F."/>
            <person name="Liu H."/>
            <person name="Zhao H."/>
            <person name="Xu D."/>
            <person name="Zhang Y."/>
        </authorList>
    </citation>
    <scope>NUCLEOTIDE SEQUENCE [LARGE SCALE GENOMIC DNA]</scope>
    <source>
        <strain evidence="2">cv. Punajuju</strain>
        <tissue evidence="1">Leaves</tissue>
    </source>
</reference>
<proteinExistence type="predicted"/>
<keyword evidence="2" id="KW-1185">Reference proteome</keyword>
<comment type="caution">
    <text evidence="1">The sequence shown here is derived from an EMBL/GenBank/DDBJ whole genome shotgun (WGS) entry which is preliminary data.</text>
</comment>
<sequence length="123" mass="13754">MLMERRYSVGRRRIEDLSKKDVGINFAGREKSETRGNGDVCYGTCHHALHNVGSFNSQEDSLLIPVMYFSPLFDASACQIHGDLDLYLQFLDMSSLQSALPNHNMLTASFPESVAPSMEIPNI</sequence>
<dbReference type="EMBL" id="CM042009">
    <property type="protein sequence ID" value="KAI3792065.1"/>
    <property type="molecule type" value="Genomic_DNA"/>
</dbReference>
<accession>A0ACB9HA60</accession>
<evidence type="ECO:0000313" key="1">
    <source>
        <dbReference type="EMBL" id="KAI3792065.1"/>
    </source>
</evidence>
<organism evidence="1 2">
    <name type="scientific">Cichorium intybus</name>
    <name type="common">Chicory</name>
    <dbReference type="NCBI Taxonomy" id="13427"/>
    <lineage>
        <taxon>Eukaryota</taxon>
        <taxon>Viridiplantae</taxon>
        <taxon>Streptophyta</taxon>
        <taxon>Embryophyta</taxon>
        <taxon>Tracheophyta</taxon>
        <taxon>Spermatophyta</taxon>
        <taxon>Magnoliopsida</taxon>
        <taxon>eudicotyledons</taxon>
        <taxon>Gunneridae</taxon>
        <taxon>Pentapetalae</taxon>
        <taxon>asterids</taxon>
        <taxon>campanulids</taxon>
        <taxon>Asterales</taxon>
        <taxon>Asteraceae</taxon>
        <taxon>Cichorioideae</taxon>
        <taxon>Cichorieae</taxon>
        <taxon>Cichoriinae</taxon>
        <taxon>Cichorium</taxon>
    </lineage>
</organism>
<protein>
    <submittedName>
        <fullName evidence="1">Uncharacterized protein</fullName>
    </submittedName>
</protein>
<gene>
    <name evidence="1" type="ORF">L2E82_05934</name>
</gene>
<name>A0ACB9HA60_CICIN</name>
<evidence type="ECO:0000313" key="2">
    <source>
        <dbReference type="Proteomes" id="UP001055811"/>
    </source>
</evidence>
<reference evidence="2" key="1">
    <citation type="journal article" date="2022" name="Mol. Ecol. Resour.">
        <title>The genomes of chicory, endive, great burdock and yacon provide insights into Asteraceae palaeo-polyploidization history and plant inulin production.</title>
        <authorList>
            <person name="Fan W."/>
            <person name="Wang S."/>
            <person name="Wang H."/>
            <person name="Wang A."/>
            <person name="Jiang F."/>
            <person name="Liu H."/>
            <person name="Zhao H."/>
            <person name="Xu D."/>
            <person name="Zhang Y."/>
        </authorList>
    </citation>
    <scope>NUCLEOTIDE SEQUENCE [LARGE SCALE GENOMIC DNA]</scope>
    <source>
        <strain evidence="2">cv. Punajuju</strain>
    </source>
</reference>